<name>A0A0C2P5I4_9VIBR</name>
<accession>A0A0C2P5I4</accession>
<sequence>MLPIIITGGPGAGKTSLIDALANKGYATFAEVSRTLIEQQAQLENGILPWHDLPGFAALCLESMSEQKQQAALQSVAFVDRAIPDICGYLAQAGLEIDAHYREASAGYHGQVFFCRPHRDIYVQDEVRPYPFEGALAIHDALVAIYQQLGYQVVEVPWGTLAERCAFIESAAALPMTMEA</sequence>
<dbReference type="Gene3D" id="3.40.50.300">
    <property type="entry name" value="P-loop containing nucleotide triphosphate hydrolases"/>
    <property type="match status" value="1"/>
</dbReference>
<dbReference type="OrthoDB" id="5638848at2"/>
<proteinExistence type="predicted"/>
<dbReference type="Pfam" id="PF13521">
    <property type="entry name" value="AAA_28"/>
    <property type="match status" value="1"/>
</dbReference>
<dbReference type="InterPro" id="IPR027417">
    <property type="entry name" value="P-loop_NTPase"/>
</dbReference>
<organism evidence="2 3">
    <name type="scientific">Vibrio renipiscarius</name>
    <dbReference type="NCBI Taxonomy" id="1461322"/>
    <lineage>
        <taxon>Bacteria</taxon>
        <taxon>Pseudomonadati</taxon>
        <taxon>Pseudomonadota</taxon>
        <taxon>Gammaproteobacteria</taxon>
        <taxon>Vibrionales</taxon>
        <taxon>Vibrionaceae</taxon>
        <taxon>Vibrio</taxon>
    </lineage>
</organism>
<evidence type="ECO:0000313" key="2">
    <source>
        <dbReference type="EMBL" id="KII81255.1"/>
    </source>
</evidence>
<dbReference type="RefSeq" id="WP_040987358.1">
    <property type="nucleotide sequence ID" value="NZ_JTKH01000005.1"/>
</dbReference>
<accession>A0A0C2NYT6</accession>
<dbReference type="Proteomes" id="UP000031672">
    <property type="component" value="Unassembled WGS sequence"/>
</dbReference>
<dbReference type="InterPro" id="IPR038727">
    <property type="entry name" value="NadR/Ttd14_AAA_dom"/>
</dbReference>
<keyword evidence="3" id="KW-1185">Reference proteome</keyword>
<reference evidence="2 3" key="1">
    <citation type="submission" date="2014-11" db="EMBL/GenBank/DDBJ databases">
        <title>Draft Genome Sequence of Vibrio piscirenalis strains CECT 8603T and CECT 8604, two marine Gammaproteobacterium isolated from cultured gilthead sea bream (Sparus aurata).</title>
        <authorList>
            <person name="Arahal D.R."/>
            <person name="Rodrigo-Torres L."/>
            <person name="Lucena T."/>
            <person name="Pujalte M.J."/>
        </authorList>
    </citation>
    <scope>NUCLEOTIDE SEQUENCE [LARGE SCALE GENOMIC DNA]</scope>
    <source>
        <strain evidence="2 3">DCR 1-4-2</strain>
    </source>
</reference>
<protein>
    <submittedName>
        <fullName evidence="2">ATPase</fullName>
    </submittedName>
</protein>
<evidence type="ECO:0000259" key="1">
    <source>
        <dbReference type="Pfam" id="PF13521"/>
    </source>
</evidence>
<dbReference type="SUPFAM" id="SSF52540">
    <property type="entry name" value="P-loop containing nucleoside triphosphate hydrolases"/>
    <property type="match status" value="1"/>
</dbReference>
<dbReference type="AlphaFoldDB" id="A0A0C2P5I4"/>
<comment type="caution">
    <text evidence="2">The sequence shown here is derived from an EMBL/GenBank/DDBJ whole genome shotgun (WGS) entry which is preliminary data.</text>
</comment>
<gene>
    <name evidence="2" type="ORF">OJ16_03120</name>
</gene>
<dbReference type="EMBL" id="JTKH01000005">
    <property type="protein sequence ID" value="KII81255.1"/>
    <property type="molecule type" value="Genomic_DNA"/>
</dbReference>
<evidence type="ECO:0000313" key="3">
    <source>
        <dbReference type="Proteomes" id="UP000031672"/>
    </source>
</evidence>
<feature type="domain" description="NadR/Ttd14 AAA" evidence="1">
    <location>
        <begin position="4"/>
        <end position="164"/>
    </location>
</feature>